<dbReference type="PANTHER" id="PTHR45709">
    <property type="entry name" value="LARGE SUBUNIT GTPASE 1 HOMOLOG-RELATED"/>
    <property type="match status" value="1"/>
</dbReference>
<feature type="region of interest" description="Disordered" evidence="5">
    <location>
        <begin position="149"/>
        <end position="240"/>
    </location>
</feature>
<dbReference type="SUPFAM" id="SSF52540">
    <property type="entry name" value="P-loop containing nucleoside triphosphate hydrolases"/>
    <property type="match status" value="1"/>
</dbReference>
<evidence type="ECO:0000313" key="8">
    <source>
        <dbReference type="EMBL" id="EAA18341.1"/>
    </source>
</evidence>
<dbReference type="FunCoup" id="Q7RBG4">
    <property type="interactions" value="370"/>
</dbReference>
<keyword evidence="6" id="KW-0472">Membrane</keyword>
<evidence type="ECO:0000313" key="9">
    <source>
        <dbReference type="Proteomes" id="UP000008553"/>
    </source>
</evidence>
<dbReference type="InParanoid" id="Q7RBG4"/>
<feature type="domain" description="G" evidence="7">
    <location>
        <begin position="528"/>
        <end position="583"/>
    </location>
</feature>
<dbReference type="InterPro" id="IPR027417">
    <property type="entry name" value="P-loop_NTPase"/>
</dbReference>
<dbReference type="AlphaFoldDB" id="Q7RBG4"/>
<dbReference type="CDD" id="cd01857">
    <property type="entry name" value="HSR1_MMR1"/>
    <property type="match status" value="1"/>
</dbReference>
<evidence type="ECO:0000256" key="4">
    <source>
        <dbReference type="ARBA" id="ARBA00023134"/>
    </source>
</evidence>
<evidence type="ECO:0000256" key="1">
    <source>
        <dbReference type="ARBA" id="ARBA00022490"/>
    </source>
</evidence>
<keyword evidence="4" id="KW-0342">GTP-binding</keyword>
<reference evidence="8 9" key="1">
    <citation type="journal article" date="2002" name="Nature">
        <title>Genome sequence and comparative analysis of the model rodent malaria parasite Plasmodium yoelii yoelii.</title>
        <authorList>
            <person name="Carlton J.M."/>
            <person name="Angiuoli S.V."/>
            <person name="Suh B.B."/>
            <person name="Kooij T.W."/>
            <person name="Pertea M."/>
            <person name="Silva J.C."/>
            <person name="Ermolaeva M.D."/>
            <person name="Allen J.E."/>
            <person name="Selengut J.D."/>
            <person name="Koo H.L."/>
            <person name="Peterson J.D."/>
            <person name="Pop M."/>
            <person name="Kosack D.S."/>
            <person name="Shumway M.F."/>
            <person name="Bidwell S.L."/>
            <person name="Shallom S.J."/>
            <person name="van Aken S.E."/>
            <person name="Riedmuller S.B."/>
            <person name="Feldblyum T.V."/>
            <person name="Cho J.K."/>
            <person name="Quackenbush J."/>
            <person name="Sedegah M."/>
            <person name="Shoaibi A."/>
            <person name="Cummings L.M."/>
            <person name="Florens L."/>
            <person name="Yates J.R."/>
            <person name="Raine J.D."/>
            <person name="Sinden R.E."/>
            <person name="Harris M.A."/>
            <person name="Cunningham D.A."/>
            <person name="Preiser P.R."/>
            <person name="Bergman L.W."/>
            <person name="Vaidya A.B."/>
            <person name="van Lin L.H."/>
            <person name="Janse C.J."/>
            <person name="Waters A.P."/>
            <person name="Smith H.O."/>
            <person name="White O.R."/>
            <person name="Salzberg S.L."/>
            <person name="Venter J.C."/>
            <person name="Fraser C.M."/>
            <person name="Hoffman S.L."/>
            <person name="Gardner M.J."/>
            <person name="Carucci D.J."/>
        </authorList>
    </citation>
    <scope>NUCLEOTIDE SEQUENCE [LARGE SCALE GENOMIC DNA]</scope>
    <source>
        <strain evidence="8 9">17XNL</strain>
    </source>
</reference>
<dbReference type="GO" id="GO:0005829">
    <property type="term" value="C:cytosol"/>
    <property type="evidence" value="ECO:0007669"/>
    <property type="project" value="TreeGrafter"/>
</dbReference>
<keyword evidence="6" id="KW-1133">Transmembrane helix</keyword>
<dbReference type="PANTHER" id="PTHR45709:SF2">
    <property type="entry name" value="LARGE SUBUNIT GTPASE 1 HOMOLOG"/>
    <property type="match status" value="1"/>
</dbReference>
<organism evidence="8 9">
    <name type="scientific">Plasmodium yoelii yoelii</name>
    <dbReference type="NCBI Taxonomy" id="73239"/>
    <lineage>
        <taxon>Eukaryota</taxon>
        <taxon>Sar</taxon>
        <taxon>Alveolata</taxon>
        <taxon>Apicomplexa</taxon>
        <taxon>Aconoidasida</taxon>
        <taxon>Haemosporida</taxon>
        <taxon>Plasmodiidae</taxon>
        <taxon>Plasmodium</taxon>
        <taxon>Plasmodium (Vinckeia)</taxon>
    </lineage>
</organism>
<dbReference type="InterPro" id="IPR043358">
    <property type="entry name" value="GNL1-like"/>
</dbReference>
<evidence type="ECO:0000256" key="3">
    <source>
        <dbReference type="ARBA" id="ARBA00022801"/>
    </source>
</evidence>
<dbReference type="Proteomes" id="UP000008553">
    <property type="component" value="Unassembled WGS sequence"/>
</dbReference>
<comment type="caution">
    <text evidence="8">The sequence shown here is derived from an EMBL/GenBank/DDBJ whole genome shotgun (WGS) entry which is preliminary data.</text>
</comment>
<dbReference type="Pfam" id="PF01926">
    <property type="entry name" value="MMR_HSR1"/>
    <property type="match status" value="1"/>
</dbReference>
<evidence type="ECO:0000256" key="6">
    <source>
        <dbReference type="SAM" id="Phobius"/>
    </source>
</evidence>
<keyword evidence="2" id="KW-0547">Nucleotide-binding</keyword>
<protein>
    <submittedName>
        <fullName evidence="8">Unnamed protein product</fullName>
    </submittedName>
</protein>
<feature type="compositionally biased region" description="Acidic residues" evidence="5">
    <location>
        <begin position="194"/>
        <end position="240"/>
    </location>
</feature>
<dbReference type="InterPro" id="IPR006073">
    <property type="entry name" value="GTP-bd"/>
</dbReference>
<dbReference type="GO" id="GO:0003924">
    <property type="term" value="F:GTPase activity"/>
    <property type="evidence" value="ECO:0007669"/>
    <property type="project" value="InterPro"/>
</dbReference>
<keyword evidence="6" id="KW-0812">Transmembrane</keyword>
<dbReference type="Gene3D" id="3.40.50.300">
    <property type="entry name" value="P-loop containing nucleotide triphosphate hydrolases"/>
    <property type="match status" value="1"/>
</dbReference>
<dbReference type="EMBL" id="AABL01002062">
    <property type="protein sequence ID" value="EAA18341.1"/>
    <property type="molecule type" value="Genomic_DNA"/>
</dbReference>
<keyword evidence="9" id="KW-1185">Reference proteome</keyword>
<keyword evidence="3" id="KW-0378">Hydrolase</keyword>
<evidence type="ECO:0000259" key="7">
    <source>
        <dbReference type="Pfam" id="PF01926"/>
    </source>
</evidence>
<proteinExistence type="predicted"/>
<gene>
    <name evidence="8" type="ORF">PY06180</name>
</gene>
<evidence type="ECO:0000256" key="2">
    <source>
        <dbReference type="ARBA" id="ARBA00022741"/>
    </source>
</evidence>
<dbReference type="STRING" id="73239.Q7RBG4"/>
<evidence type="ECO:0000256" key="5">
    <source>
        <dbReference type="SAM" id="MobiDB-lite"/>
    </source>
</evidence>
<dbReference type="GO" id="GO:0005525">
    <property type="term" value="F:GTP binding"/>
    <property type="evidence" value="ECO:0007669"/>
    <property type="project" value="UniProtKB-KW"/>
</dbReference>
<feature type="region of interest" description="Disordered" evidence="5">
    <location>
        <begin position="1"/>
        <end position="28"/>
    </location>
</feature>
<feature type="compositionally biased region" description="Low complexity" evidence="5">
    <location>
        <begin position="183"/>
        <end position="193"/>
    </location>
</feature>
<dbReference type="PaxDb" id="73239-Q7RBG4"/>
<feature type="transmembrane region" description="Helical" evidence="6">
    <location>
        <begin position="741"/>
        <end position="764"/>
    </location>
</feature>
<accession>Q7RBG4</accession>
<keyword evidence="1" id="KW-0963">Cytoplasm</keyword>
<name>Q7RBG4_PLAYO</name>
<sequence>MGGMGKKKKPKKQKNSMGRSLMHNKLRQKERSDTILYSMIGNENEENKNIAKQISVLNKNSIDDYLDNQLAISNVQVSKIFIQKNEIKEKKNLKSHNNYQTNVQNIVLPIPGRPILLNDEEKLNINLKKININKSKKKKKKNIKHITFLMKGKNLMPLNPKTSHSDRTSKPRVNPQTPNQSTAPLPEQQSPEPASEENEVENEEEENEESEVGEDEVEEGEEEEEDDAVDEVGEGEVEDDEAVEYELKYVKMYERLGKKYEREEFRSELNKSKLEKYELEHFVEWRKLLSQVEEKEGYIVTPYEKNIEYWKQLWRVIEKSHVLFYIIDARNPLFFYSKGLDIYVKKVDKRKEFIVILNKSDFLTYEERKIWAEYFDEKKIKFIFFSALRELYHQNQIIIEDMIPLSNLYKNKSTTNEFDLNINNKRECQTFYNESENSCSVDCNPPKQSSEMGGSEIGKEAGNENCGENKKVINTGYGNLNYEEKKNTNTDILSVQDLINLIKNIKNKIKNLYDKIEIETYDSPKFMVGFIGFPNVGKSSIINSIFGEKKVGVSRQPGKTKHFQTIPLNYYGFTLCDCPGLIFPSIVFNKHDLIINGVFSIDHYKGDDVDVIQVLCNIIPEQLCERYKIKNNLIRSIQINKTSTYKYMNARKFLHELCFYRKYISGGKGGVLNFNFATRLIIREFITGKLHYNFMPNYLDKYSYAYTKEIQSHLDTPEFLLNPDDGLSKVRPLPYCSFCLLIFPFCSLIFPFCLLIFPFFPIFFHFRRTHLKMSWSLSENFGTCRSDSSKGKIG</sequence>
<feature type="compositionally biased region" description="Basic residues" evidence="5">
    <location>
        <begin position="1"/>
        <end position="14"/>
    </location>
</feature>